<dbReference type="Pfam" id="PF13923">
    <property type="entry name" value="zf-C3HC4_2"/>
    <property type="match status" value="1"/>
</dbReference>
<evidence type="ECO:0000256" key="2">
    <source>
        <dbReference type="ARBA" id="ARBA00022771"/>
    </source>
</evidence>
<dbReference type="PANTHER" id="PTHR44080">
    <property type="entry name" value="E3 UBIQUITIN-PROTEIN LIGASE COP1"/>
    <property type="match status" value="1"/>
</dbReference>
<dbReference type="InterPro" id="IPR022709">
    <property type="entry name" value="SCAI"/>
</dbReference>
<dbReference type="GO" id="GO:0061630">
    <property type="term" value="F:ubiquitin protein ligase activity"/>
    <property type="evidence" value="ECO:0007669"/>
    <property type="project" value="InterPro"/>
</dbReference>
<feature type="repeat" description="WD" evidence="5">
    <location>
        <begin position="420"/>
        <end position="462"/>
    </location>
</feature>
<dbReference type="GO" id="GO:0003714">
    <property type="term" value="F:transcription corepressor activity"/>
    <property type="evidence" value="ECO:0007669"/>
    <property type="project" value="InterPro"/>
</dbReference>
<evidence type="ECO:0000256" key="3">
    <source>
        <dbReference type="ARBA" id="ARBA00022833"/>
    </source>
</evidence>
<name>A0A9Q0MDP9_BLOTA</name>
<dbReference type="Gene3D" id="2.130.10.10">
    <property type="entry name" value="YVTN repeat-like/Quinoprotein amine dehydrogenase"/>
    <property type="match status" value="1"/>
</dbReference>
<dbReference type="PROSITE" id="PS00518">
    <property type="entry name" value="ZF_RING_1"/>
    <property type="match status" value="1"/>
</dbReference>
<dbReference type="InterPro" id="IPR015943">
    <property type="entry name" value="WD40/YVTN_repeat-like_dom_sf"/>
</dbReference>
<keyword evidence="10" id="KW-1185">Reference proteome</keyword>
<evidence type="ECO:0000256" key="4">
    <source>
        <dbReference type="PROSITE-ProRule" id="PRU00175"/>
    </source>
</evidence>
<dbReference type="PANTHER" id="PTHR44080:SF1">
    <property type="entry name" value="E3 UBIQUITIN-PROTEIN LIGASE COP1"/>
    <property type="match status" value="1"/>
</dbReference>
<dbReference type="SMART" id="SM00184">
    <property type="entry name" value="RING"/>
    <property type="match status" value="1"/>
</dbReference>
<proteinExistence type="predicted"/>
<keyword evidence="2 4" id="KW-0863">Zinc-finger</keyword>
<feature type="region of interest" description="Disordered" evidence="7">
    <location>
        <begin position="202"/>
        <end position="221"/>
    </location>
</feature>
<reference evidence="9" key="1">
    <citation type="submission" date="2022-12" db="EMBL/GenBank/DDBJ databases">
        <title>Genome assemblies of Blomia tropicalis.</title>
        <authorList>
            <person name="Cui Y."/>
        </authorList>
    </citation>
    <scope>NUCLEOTIDE SEQUENCE</scope>
    <source>
        <tissue evidence="9">Adult mites</tissue>
    </source>
</reference>
<dbReference type="CDD" id="cd00200">
    <property type="entry name" value="WD40"/>
    <property type="match status" value="1"/>
</dbReference>
<feature type="compositionally biased region" description="Low complexity" evidence="7">
    <location>
        <begin position="1"/>
        <end position="10"/>
    </location>
</feature>
<dbReference type="SUPFAM" id="SSF57850">
    <property type="entry name" value="RING/U-box"/>
    <property type="match status" value="1"/>
</dbReference>
<dbReference type="InterPro" id="IPR001680">
    <property type="entry name" value="WD40_rpt"/>
</dbReference>
<evidence type="ECO:0000313" key="10">
    <source>
        <dbReference type="Proteomes" id="UP001142055"/>
    </source>
</evidence>
<feature type="region of interest" description="Disordered" evidence="7">
    <location>
        <begin position="1"/>
        <end position="21"/>
    </location>
</feature>
<evidence type="ECO:0000313" key="9">
    <source>
        <dbReference type="EMBL" id="KAJ6222597.1"/>
    </source>
</evidence>
<comment type="caution">
    <text evidence="9">The sequence shown here is derived from an EMBL/GenBank/DDBJ whole genome shotgun (WGS) entry which is preliminary data.</text>
</comment>
<keyword evidence="1" id="KW-0479">Metal-binding</keyword>
<organism evidence="9 10">
    <name type="scientific">Blomia tropicalis</name>
    <name type="common">Mite</name>
    <dbReference type="NCBI Taxonomy" id="40697"/>
    <lineage>
        <taxon>Eukaryota</taxon>
        <taxon>Metazoa</taxon>
        <taxon>Ecdysozoa</taxon>
        <taxon>Arthropoda</taxon>
        <taxon>Chelicerata</taxon>
        <taxon>Arachnida</taxon>
        <taxon>Acari</taxon>
        <taxon>Acariformes</taxon>
        <taxon>Sarcoptiformes</taxon>
        <taxon>Astigmata</taxon>
        <taxon>Glycyphagoidea</taxon>
        <taxon>Echimyopodidae</taxon>
        <taxon>Blomia</taxon>
    </lineage>
</organism>
<evidence type="ECO:0000256" key="7">
    <source>
        <dbReference type="SAM" id="MobiDB-lite"/>
    </source>
</evidence>
<keyword evidence="3" id="KW-0862">Zinc</keyword>
<dbReference type="InterPro" id="IPR042755">
    <property type="entry name" value="COP1"/>
</dbReference>
<dbReference type="InterPro" id="IPR013083">
    <property type="entry name" value="Znf_RING/FYVE/PHD"/>
</dbReference>
<gene>
    <name evidence="9" type="ORF">RDWZM_001142</name>
</gene>
<dbReference type="InterPro" id="IPR001841">
    <property type="entry name" value="Znf_RING"/>
</dbReference>
<dbReference type="PROSITE" id="PS50294">
    <property type="entry name" value="WD_REPEATS_REGION"/>
    <property type="match status" value="1"/>
</dbReference>
<keyword evidence="5" id="KW-0853">WD repeat</keyword>
<sequence>MQATNSTTSSSKKRKAQNGVVNSQKSLNHDYLCPVCFEILDEAHVTKCGHTFCLKCIVESLAETNRCPQCNYIVDSYFPNFLVNEVITKYKKDKMIEKKFITNVNAKQKINELHRFFLDKYDELSLPEINQMVEILNSKKNRLEKDLKMQQNVLLKEFLDNAYMHKMQQFEQLQRELEHIKEDQQELLKIIDIDEDIKASESLENKSKETEKDNNIDNTDNDNHVRKKVLHLFKFIHSFNSIGFGECEHTEPQIKDLEHREESYLNVRRKKMNFHFKDLEKNYFDRCQKDTFTSIDSNTRLTDLKEILTKFTHFSNLRPLATLTYAKEYVIHNIVSSIEFDKDAEFFGIAGVSKKIKIFDYAAVVKDSLGINYPVNEIECTSKISCLNWNPYYKSMMATSDYEGSVIIWDAFLGKRITSFQEHEKRCWSVDFNKIDINLIASGSDDSKVKIWSANMDSSILTLDGPANICCVRFNPKSLYNIAFGSADHRVYYYDLRNTREPLMKYKEHRKAVSYVKFLNSTELVSASTDSQIKLWNTNDPSCLRTFKGHMNEKNFVGLTANENYIACGSENNSLYVYYKGIDRQMLAYCFERKTQTEESSDFVSAVCWRPGSNVLVAANSQGNIKLVWYLFSIILFQYSCFTTPSPQQTKLMQRNHISALSSRFENCFDSRDSLDELSAQTYHHRMAVISEIEEHEHKIVNDFCHLLEKSKHLFNGLRDLPQHGHKQWQPYFGRTFDAFTKLWKFQQQYRQILDSKYGLKRWQIGEIASKIGQLYYHYYLRTSETNYLNEAFSFYSAIRARGYYSKASKEERAELMVKKLRYYARFIVVCLLLKKMKVVRDLVRELAKQIDDYTMTYDPEDQLEWSLVLSEIKSFIEADNIVSVVDMNNIPLTMSHRLNASNVPPMEKVMPSHLALQEILIVGNCTDQVKFSELTLDMFRMLQALEREPQEDATQIYDSSPAPGMIPNENGFDHRSFRRENPHKYLLYKPTFSQFLVFLSSGFKELPINGVMLIFLSSDGCFINSKQPEDIGYDFGGVITNTKFRDPNESRQRSAAAPKDIHCLYPGDLYPFVRRPLFIIVDSDNSTAFQHIPRYFGQPLVVLMSPEECPAPFHDQQSKGSLFTLFLHCPLTAICLVSNIIELSIQLWEKAQQIIERFMAEAGRLLIRSRTTDTAFIQFYCDDFLRQQMLRFIFCSVVLRMHRLFRV</sequence>
<dbReference type="AlphaFoldDB" id="A0A9Q0MDP9"/>
<dbReference type="InterPro" id="IPR036322">
    <property type="entry name" value="WD40_repeat_dom_sf"/>
</dbReference>
<evidence type="ECO:0000256" key="6">
    <source>
        <dbReference type="SAM" id="Coils"/>
    </source>
</evidence>
<dbReference type="PROSITE" id="PS50089">
    <property type="entry name" value="ZF_RING_2"/>
    <property type="match status" value="1"/>
</dbReference>
<dbReference type="SUPFAM" id="SSF50978">
    <property type="entry name" value="WD40 repeat-like"/>
    <property type="match status" value="1"/>
</dbReference>
<feature type="domain" description="RING-type" evidence="8">
    <location>
        <begin position="33"/>
        <end position="71"/>
    </location>
</feature>
<dbReference type="PROSITE" id="PS50082">
    <property type="entry name" value="WD_REPEATS_2"/>
    <property type="match status" value="2"/>
</dbReference>
<dbReference type="GO" id="GO:0043161">
    <property type="term" value="P:proteasome-mediated ubiquitin-dependent protein catabolic process"/>
    <property type="evidence" value="ECO:0007669"/>
    <property type="project" value="TreeGrafter"/>
</dbReference>
<dbReference type="Gene3D" id="3.30.40.10">
    <property type="entry name" value="Zinc/RING finger domain, C3HC4 (zinc finger)"/>
    <property type="match status" value="1"/>
</dbReference>
<dbReference type="CDD" id="cd16504">
    <property type="entry name" value="RING-HC_COP1"/>
    <property type="match status" value="1"/>
</dbReference>
<feature type="compositionally biased region" description="Basic and acidic residues" evidence="7">
    <location>
        <begin position="202"/>
        <end position="215"/>
    </location>
</feature>
<dbReference type="GO" id="GO:0008270">
    <property type="term" value="F:zinc ion binding"/>
    <property type="evidence" value="ECO:0007669"/>
    <property type="project" value="UniProtKB-KW"/>
</dbReference>
<protein>
    <recommendedName>
        <fullName evidence="8">RING-type domain-containing protein</fullName>
    </recommendedName>
</protein>
<dbReference type="Pfam" id="PF00400">
    <property type="entry name" value="WD40"/>
    <property type="match status" value="3"/>
</dbReference>
<feature type="repeat" description="WD" evidence="5">
    <location>
        <begin position="506"/>
        <end position="546"/>
    </location>
</feature>
<dbReference type="Proteomes" id="UP001142055">
    <property type="component" value="Chromosome 1"/>
</dbReference>
<dbReference type="Pfam" id="PF12070">
    <property type="entry name" value="SCAI"/>
    <property type="match status" value="1"/>
</dbReference>
<keyword evidence="6" id="KW-0175">Coiled coil</keyword>
<evidence type="ECO:0000259" key="8">
    <source>
        <dbReference type="PROSITE" id="PS50089"/>
    </source>
</evidence>
<dbReference type="InterPro" id="IPR017907">
    <property type="entry name" value="Znf_RING_CS"/>
</dbReference>
<feature type="coiled-coil region" evidence="6">
    <location>
        <begin position="126"/>
        <end position="190"/>
    </location>
</feature>
<accession>A0A9Q0MDP9</accession>
<dbReference type="SMART" id="SM00320">
    <property type="entry name" value="WD40"/>
    <property type="match status" value="7"/>
</dbReference>
<evidence type="ECO:0000256" key="5">
    <source>
        <dbReference type="PROSITE-ProRule" id="PRU00221"/>
    </source>
</evidence>
<evidence type="ECO:0000256" key="1">
    <source>
        <dbReference type="ARBA" id="ARBA00022723"/>
    </source>
</evidence>
<dbReference type="EMBL" id="JAPWDV010000001">
    <property type="protein sequence ID" value="KAJ6222597.1"/>
    <property type="molecule type" value="Genomic_DNA"/>
</dbReference>
<dbReference type="GO" id="GO:0006351">
    <property type="term" value="P:DNA-templated transcription"/>
    <property type="evidence" value="ECO:0007669"/>
    <property type="project" value="InterPro"/>
</dbReference>